<dbReference type="Proteomes" id="UP000268285">
    <property type="component" value="Unassembled WGS sequence"/>
</dbReference>
<evidence type="ECO:0000313" key="2">
    <source>
        <dbReference type="Proteomes" id="UP000268285"/>
    </source>
</evidence>
<gene>
    <name evidence="1" type="ORF">LAUMK142_05030</name>
</gene>
<proteinExistence type="predicted"/>
<name>A0A498QZF5_9MYCO</name>
<dbReference type="EMBL" id="UPHU01000001">
    <property type="protein sequence ID" value="VBA55261.1"/>
    <property type="molecule type" value="Genomic_DNA"/>
</dbReference>
<reference evidence="1 2" key="1">
    <citation type="submission" date="2018-09" db="EMBL/GenBank/DDBJ databases">
        <authorList>
            <person name="Tagini F."/>
        </authorList>
    </citation>
    <scope>NUCLEOTIDE SEQUENCE [LARGE SCALE GENOMIC DNA]</scope>
    <source>
        <strain evidence="1 2">MK142</strain>
    </source>
</reference>
<dbReference type="AlphaFoldDB" id="A0A498QZF5"/>
<evidence type="ECO:0000313" key="1">
    <source>
        <dbReference type="EMBL" id="VBA55261.1"/>
    </source>
</evidence>
<accession>A0A498QZF5</accession>
<organism evidence="1 2">
    <name type="scientific">Mycobacterium pseudokansasii</name>
    <dbReference type="NCBI Taxonomy" id="2341080"/>
    <lineage>
        <taxon>Bacteria</taxon>
        <taxon>Bacillati</taxon>
        <taxon>Actinomycetota</taxon>
        <taxon>Actinomycetes</taxon>
        <taxon>Mycobacteriales</taxon>
        <taxon>Mycobacteriaceae</taxon>
        <taxon>Mycobacterium</taxon>
    </lineage>
</organism>
<protein>
    <submittedName>
        <fullName evidence="1">Uncharacterized protein</fullName>
    </submittedName>
</protein>
<keyword evidence="2" id="KW-1185">Reference proteome</keyword>
<sequence length="46" mass="4920">MPEPDLCASTWIAVLLTGWSTSSLWLVGGANHTIHRAMVTGRLATP</sequence>